<evidence type="ECO:0000259" key="3">
    <source>
        <dbReference type="Pfam" id="PF02834"/>
    </source>
</evidence>
<dbReference type="NCBIfam" id="TIGR02258">
    <property type="entry name" value="2_5_ligase"/>
    <property type="match status" value="1"/>
</dbReference>
<feature type="short sequence motif" description="HXTX 2" evidence="2">
    <location>
        <begin position="131"/>
        <end position="134"/>
    </location>
</feature>
<feature type="active site" description="Proton acceptor" evidence="2">
    <location>
        <position position="131"/>
    </location>
</feature>
<proteinExistence type="inferred from homology"/>
<dbReference type="Proteomes" id="UP000177061">
    <property type="component" value="Unassembled WGS sequence"/>
</dbReference>
<dbReference type="AlphaFoldDB" id="A0A1G2FE37"/>
<reference evidence="4 5" key="1">
    <citation type="journal article" date="2016" name="Nat. Commun.">
        <title>Thousands of microbial genomes shed light on interconnected biogeochemical processes in an aquifer system.</title>
        <authorList>
            <person name="Anantharaman K."/>
            <person name="Brown C.T."/>
            <person name="Hug L.A."/>
            <person name="Sharon I."/>
            <person name="Castelle C.J."/>
            <person name="Probst A.J."/>
            <person name="Thomas B.C."/>
            <person name="Singh A."/>
            <person name="Wilkins M.J."/>
            <person name="Karaoz U."/>
            <person name="Brodie E.L."/>
            <person name="Williams K.H."/>
            <person name="Hubbard S.S."/>
            <person name="Banfield J.F."/>
        </authorList>
    </citation>
    <scope>NUCLEOTIDE SEQUENCE [LARGE SCALE GENOMIC DNA]</scope>
</reference>
<evidence type="ECO:0000313" key="5">
    <source>
        <dbReference type="Proteomes" id="UP000177061"/>
    </source>
</evidence>
<sequence>MKRRRIFIAVNLPEYVKEKLLSWQREWAELPVRWTKENSLHITLVFIGYVTDEEMVKICQTIREVGKRHEPFEIKLERICLGPPGRAPRMIWAQGEKNLALAKLKDDLENVLLDSARTTYNRKETRAFSPHITLARIRQREWRSLSFKPDIEKDISLSFPVESIEVMESRLLRDGAEYIVLESAPLGNVGG</sequence>
<dbReference type="InterPro" id="IPR009097">
    <property type="entry name" value="Cyclic_Pdiesterase"/>
</dbReference>
<feature type="active site" description="Proton donor" evidence="2">
    <location>
        <position position="41"/>
    </location>
</feature>
<name>A0A1G2FE37_9BACT</name>
<dbReference type="PANTHER" id="PTHR35561:SF1">
    <property type="entry name" value="RNA 2',3'-CYCLIC PHOSPHODIESTERASE"/>
    <property type="match status" value="1"/>
</dbReference>
<dbReference type="SUPFAM" id="SSF55144">
    <property type="entry name" value="LigT-like"/>
    <property type="match status" value="1"/>
</dbReference>
<protein>
    <recommendedName>
        <fullName evidence="2">RNA 2',3'-cyclic phosphodiesterase</fullName>
        <shortName evidence="2">RNA 2',3'-CPDase</shortName>
        <ecNumber evidence="2">3.1.4.58</ecNumber>
    </recommendedName>
</protein>
<comment type="caution">
    <text evidence="4">The sequence shown here is derived from an EMBL/GenBank/DDBJ whole genome shotgun (WGS) entry which is preliminary data.</text>
</comment>
<dbReference type="EC" id="3.1.4.58" evidence="2"/>
<keyword evidence="1 2" id="KW-0378">Hydrolase</keyword>
<dbReference type="PANTHER" id="PTHR35561">
    <property type="entry name" value="RNA 2',3'-CYCLIC PHOSPHODIESTERASE"/>
    <property type="match status" value="1"/>
</dbReference>
<evidence type="ECO:0000256" key="1">
    <source>
        <dbReference type="ARBA" id="ARBA00022801"/>
    </source>
</evidence>
<dbReference type="GO" id="GO:0016874">
    <property type="term" value="F:ligase activity"/>
    <property type="evidence" value="ECO:0007669"/>
    <property type="project" value="UniProtKB-KW"/>
</dbReference>
<keyword evidence="4" id="KW-0436">Ligase</keyword>
<feature type="domain" description="Phosphoesterase HXTX" evidence="3">
    <location>
        <begin position="12"/>
        <end position="92"/>
    </location>
</feature>
<organism evidence="4 5">
    <name type="scientific">Candidatus Portnoybacteria bacterium RIFCSPHIGHO2_12_FULL_38_9</name>
    <dbReference type="NCBI Taxonomy" id="1801997"/>
    <lineage>
        <taxon>Bacteria</taxon>
        <taxon>Candidatus Portnoyibacteriota</taxon>
    </lineage>
</organism>
<accession>A0A1G2FE37</accession>
<dbReference type="STRING" id="1801997.A3J64_03125"/>
<evidence type="ECO:0000313" key="4">
    <source>
        <dbReference type="EMBL" id="OGZ36313.1"/>
    </source>
</evidence>
<comment type="function">
    <text evidence="2">Hydrolyzes RNA 2',3'-cyclic phosphodiester to an RNA 2'-phosphomonoester.</text>
</comment>
<dbReference type="HAMAP" id="MF_01940">
    <property type="entry name" value="RNA_CPDase"/>
    <property type="match status" value="1"/>
</dbReference>
<evidence type="ECO:0000256" key="2">
    <source>
        <dbReference type="HAMAP-Rule" id="MF_01940"/>
    </source>
</evidence>
<dbReference type="InterPro" id="IPR004175">
    <property type="entry name" value="RNA_CPDase"/>
</dbReference>
<dbReference type="EMBL" id="MHNB01000028">
    <property type="protein sequence ID" value="OGZ36313.1"/>
    <property type="molecule type" value="Genomic_DNA"/>
</dbReference>
<dbReference type="InterPro" id="IPR014051">
    <property type="entry name" value="Phosphoesterase_HXTX"/>
</dbReference>
<gene>
    <name evidence="4" type="ORF">A3J64_03125</name>
</gene>
<comment type="similarity">
    <text evidence="2">Belongs to the 2H phosphoesterase superfamily. ThpR family.</text>
</comment>
<dbReference type="GO" id="GO:0008664">
    <property type="term" value="F:RNA 2',3'-cyclic 3'-phosphodiesterase activity"/>
    <property type="evidence" value="ECO:0007669"/>
    <property type="project" value="UniProtKB-EC"/>
</dbReference>
<dbReference type="Pfam" id="PF02834">
    <property type="entry name" value="LigT_PEase"/>
    <property type="match status" value="1"/>
</dbReference>
<dbReference type="GO" id="GO:0004113">
    <property type="term" value="F:2',3'-cyclic-nucleotide 3'-phosphodiesterase activity"/>
    <property type="evidence" value="ECO:0007669"/>
    <property type="project" value="InterPro"/>
</dbReference>
<dbReference type="Gene3D" id="3.90.1140.10">
    <property type="entry name" value="Cyclic phosphodiesterase"/>
    <property type="match status" value="1"/>
</dbReference>
<comment type="catalytic activity">
    <reaction evidence="2">
        <text>a 3'-end 2',3'-cyclophospho-ribonucleotide-RNA + H2O = a 3'-end 2'-phospho-ribonucleotide-RNA + H(+)</text>
        <dbReference type="Rhea" id="RHEA:11828"/>
        <dbReference type="Rhea" id="RHEA-COMP:10464"/>
        <dbReference type="Rhea" id="RHEA-COMP:17353"/>
        <dbReference type="ChEBI" id="CHEBI:15377"/>
        <dbReference type="ChEBI" id="CHEBI:15378"/>
        <dbReference type="ChEBI" id="CHEBI:83064"/>
        <dbReference type="ChEBI" id="CHEBI:173113"/>
        <dbReference type="EC" id="3.1.4.58"/>
    </reaction>
</comment>
<feature type="short sequence motif" description="HXTX 1" evidence="2">
    <location>
        <begin position="41"/>
        <end position="44"/>
    </location>
</feature>